<protein>
    <submittedName>
        <fullName evidence="2">DDE domain-containing protein</fullName>
    </submittedName>
</protein>
<name>A0A0S4QKQ0_9ACTN</name>
<accession>A0A0S4QKQ0</accession>
<dbReference type="EMBL" id="FAOZ01000005">
    <property type="protein sequence ID" value="CUU55372.1"/>
    <property type="molecule type" value="Genomic_DNA"/>
</dbReference>
<keyword evidence="3" id="KW-1185">Reference proteome</keyword>
<dbReference type="InterPro" id="IPR032874">
    <property type="entry name" value="DDE_dom"/>
</dbReference>
<evidence type="ECO:0000313" key="2">
    <source>
        <dbReference type="EMBL" id="CUU55372.1"/>
    </source>
</evidence>
<evidence type="ECO:0000313" key="3">
    <source>
        <dbReference type="Proteomes" id="UP000198802"/>
    </source>
</evidence>
<dbReference type="Proteomes" id="UP000198802">
    <property type="component" value="Unassembled WGS sequence"/>
</dbReference>
<organism evidence="2 3">
    <name type="scientific">Parafrankia irregularis</name>
    <dbReference type="NCBI Taxonomy" id="795642"/>
    <lineage>
        <taxon>Bacteria</taxon>
        <taxon>Bacillati</taxon>
        <taxon>Actinomycetota</taxon>
        <taxon>Actinomycetes</taxon>
        <taxon>Frankiales</taxon>
        <taxon>Frankiaceae</taxon>
        <taxon>Parafrankia</taxon>
    </lineage>
</organism>
<dbReference type="Pfam" id="PF13610">
    <property type="entry name" value="DDE_Tnp_IS240"/>
    <property type="match status" value="1"/>
</dbReference>
<dbReference type="AlphaFoldDB" id="A0A0S4QKQ0"/>
<sequence length="132" mass="14627">MTSTARIDILASERRDQAAARRLFVRALTHGRRPVEVPTDKAPVYPRILDELLPGACHVDAARENNRIETDHGRLKARIGPMRGPKQLRSVQTISAGHALVQNIRRGHYELAIDTDPHLRLAAAFTELAAAV</sequence>
<reference evidence="3" key="1">
    <citation type="submission" date="2015-11" db="EMBL/GenBank/DDBJ databases">
        <authorList>
            <person name="Varghese N."/>
        </authorList>
    </citation>
    <scope>NUCLEOTIDE SEQUENCE [LARGE SCALE GENOMIC DNA]</scope>
    <source>
        <strain evidence="3">DSM 45899</strain>
    </source>
</reference>
<gene>
    <name evidence="2" type="ORF">Ga0074812_10520</name>
</gene>
<evidence type="ECO:0000259" key="1">
    <source>
        <dbReference type="Pfam" id="PF13610"/>
    </source>
</evidence>
<proteinExistence type="predicted"/>
<feature type="domain" description="DDE" evidence="1">
    <location>
        <begin position="5"/>
        <end position="108"/>
    </location>
</feature>